<protein>
    <submittedName>
        <fullName evidence="2">Uncharacterized protein</fullName>
    </submittedName>
</protein>
<evidence type="ECO:0000256" key="1">
    <source>
        <dbReference type="SAM" id="Coils"/>
    </source>
</evidence>
<accession>A0A5N6LTP2</accession>
<name>A0A5N6LTP2_9ASTR</name>
<evidence type="ECO:0000313" key="3">
    <source>
        <dbReference type="Proteomes" id="UP000326396"/>
    </source>
</evidence>
<sequence>MNHTNSYNAPGISSVNSAFISQPSSAYPIHKVALPSVSSGKSDLSSTIRSSVPVLQASRAIAEFHKCSTALGSGDLLPPFAARNLIPANGATSGDNKGADSKALVVMQANAFGWDDQIKALNIYEESTVALMASSAHNHQEHAFMAHLPADADVSTFLCTQTCIDKVAMYQVHNTNLLLDMSQLEQENLKLRRENKNLTAKVEAQKIDITVLTRDLSNAKCAIKSSKTYLKRLNLKQIDKTNLKNLN</sequence>
<proteinExistence type="predicted"/>
<evidence type="ECO:0000313" key="2">
    <source>
        <dbReference type="EMBL" id="KAD2804927.1"/>
    </source>
</evidence>
<reference evidence="2 3" key="1">
    <citation type="submission" date="2019-05" db="EMBL/GenBank/DDBJ databases">
        <title>Mikania micrantha, genome provides insights into the molecular mechanism of rapid growth.</title>
        <authorList>
            <person name="Liu B."/>
        </authorList>
    </citation>
    <scope>NUCLEOTIDE SEQUENCE [LARGE SCALE GENOMIC DNA]</scope>
    <source>
        <strain evidence="2">NLD-2019</strain>
        <tissue evidence="2">Leaf</tissue>
    </source>
</reference>
<dbReference type="EMBL" id="SZYD01000018">
    <property type="protein sequence ID" value="KAD2804927.1"/>
    <property type="molecule type" value="Genomic_DNA"/>
</dbReference>
<comment type="caution">
    <text evidence="2">The sequence shown here is derived from an EMBL/GenBank/DDBJ whole genome shotgun (WGS) entry which is preliminary data.</text>
</comment>
<dbReference type="Proteomes" id="UP000326396">
    <property type="component" value="Linkage Group LG8"/>
</dbReference>
<organism evidence="2 3">
    <name type="scientific">Mikania micrantha</name>
    <name type="common">bitter vine</name>
    <dbReference type="NCBI Taxonomy" id="192012"/>
    <lineage>
        <taxon>Eukaryota</taxon>
        <taxon>Viridiplantae</taxon>
        <taxon>Streptophyta</taxon>
        <taxon>Embryophyta</taxon>
        <taxon>Tracheophyta</taxon>
        <taxon>Spermatophyta</taxon>
        <taxon>Magnoliopsida</taxon>
        <taxon>eudicotyledons</taxon>
        <taxon>Gunneridae</taxon>
        <taxon>Pentapetalae</taxon>
        <taxon>asterids</taxon>
        <taxon>campanulids</taxon>
        <taxon>Asterales</taxon>
        <taxon>Asteraceae</taxon>
        <taxon>Asteroideae</taxon>
        <taxon>Heliantheae alliance</taxon>
        <taxon>Eupatorieae</taxon>
        <taxon>Mikania</taxon>
    </lineage>
</organism>
<keyword evidence="1" id="KW-0175">Coiled coil</keyword>
<keyword evidence="3" id="KW-1185">Reference proteome</keyword>
<feature type="coiled-coil region" evidence="1">
    <location>
        <begin position="174"/>
        <end position="208"/>
    </location>
</feature>
<gene>
    <name evidence="2" type="ORF">E3N88_38304</name>
</gene>
<dbReference type="AlphaFoldDB" id="A0A5N6LTP2"/>